<dbReference type="RefSeq" id="WP_060668499.1">
    <property type="nucleotide sequence ID" value="NZ_JARTGE010000078.1"/>
</dbReference>
<dbReference type="PRINTS" id="PR00463">
    <property type="entry name" value="EP450I"/>
</dbReference>
<dbReference type="Gene3D" id="1.10.630.10">
    <property type="entry name" value="Cytochrome P450"/>
    <property type="match status" value="1"/>
</dbReference>
<evidence type="ECO:0000256" key="3">
    <source>
        <dbReference type="ARBA" id="ARBA00022723"/>
    </source>
</evidence>
<evidence type="ECO:0000313" key="6">
    <source>
        <dbReference type="EMBL" id="KPH74750.1"/>
    </source>
</evidence>
<dbReference type="CDD" id="cd11067">
    <property type="entry name" value="CYP152"/>
    <property type="match status" value="1"/>
</dbReference>
<protein>
    <submittedName>
        <fullName evidence="6">Cytochrome P450</fullName>
    </submittedName>
</protein>
<dbReference type="InterPro" id="IPR036396">
    <property type="entry name" value="Cyt_P450_sf"/>
</dbReference>
<reference evidence="6 7" key="1">
    <citation type="submission" date="2015-07" db="EMBL/GenBank/DDBJ databases">
        <title>High-quality draft genome sequence of Oceanobacillus caeni HM6, a bacillus isolated from a human feces.</title>
        <authorList>
            <person name="Kumar J."/>
            <person name="Verma M.K."/>
            <person name="Pandey R."/>
            <person name="Bhambi M."/>
            <person name="Chauhan N."/>
        </authorList>
    </citation>
    <scope>NUCLEOTIDE SEQUENCE [LARGE SCALE GENOMIC DNA]</scope>
    <source>
        <strain evidence="6 7">HM6</strain>
    </source>
</reference>
<organism evidence="6 7">
    <name type="scientific">Oceanobacillus caeni</name>
    <dbReference type="NCBI Taxonomy" id="405946"/>
    <lineage>
        <taxon>Bacteria</taxon>
        <taxon>Bacillati</taxon>
        <taxon>Bacillota</taxon>
        <taxon>Bacilli</taxon>
        <taxon>Bacillales</taxon>
        <taxon>Bacillaceae</taxon>
        <taxon>Oceanobacillus</taxon>
    </lineage>
</organism>
<evidence type="ECO:0000256" key="2">
    <source>
        <dbReference type="ARBA" id="ARBA00022617"/>
    </source>
</evidence>
<proteinExistence type="inferred from homology"/>
<evidence type="ECO:0000256" key="4">
    <source>
        <dbReference type="ARBA" id="ARBA00023002"/>
    </source>
</evidence>
<dbReference type="Proteomes" id="UP000037854">
    <property type="component" value="Unassembled WGS sequence"/>
</dbReference>
<dbReference type="Pfam" id="PF00067">
    <property type="entry name" value="p450"/>
    <property type="match status" value="1"/>
</dbReference>
<dbReference type="InterPro" id="IPR001128">
    <property type="entry name" value="Cyt_P450"/>
</dbReference>
<dbReference type="InterPro" id="IPR050705">
    <property type="entry name" value="Cytochrome_P450_3A"/>
</dbReference>
<comment type="similarity">
    <text evidence="1">Belongs to the cytochrome P450 family.</text>
</comment>
<evidence type="ECO:0000256" key="1">
    <source>
        <dbReference type="ARBA" id="ARBA00010617"/>
    </source>
</evidence>
<dbReference type="SUPFAM" id="SSF48264">
    <property type="entry name" value="Cytochrome P450"/>
    <property type="match status" value="1"/>
</dbReference>
<keyword evidence="7" id="KW-1185">Reference proteome</keyword>
<dbReference type="PANTHER" id="PTHR24302:SF15">
    <property type="entry name" value="FATTY-ACID PEROXYGENASE"/>
    <property type="match status" value="1"/>
</dbReference>
<dbReference type="InterPro" id="IPR002401">
    <property type="entry name" value="Cyt_P450_E_grp-I"/>
</dbReference>
<dbReference type="EMBL" id="LGTK01000028">
    <property type="protein sequence ID" value="KPH74750.1"/>
    <property type="molecule type" value="Genomic_DNA"/>
</dbReference>
<evidence type="ECO:0000313" key="7">
    <source>
        <dbReference type="Proteomes" id="UP000037854"/>
    </source>
</evidence>
<gene>
    <name evidence="6" type="ORF">AFL42_09515</name>
</gene>
<keyword evidence="4" id="KW-0560">Oxidoreductase</keyword>
<comment type="caution">
    <text evidence="6">The sequence shown here is derived from an EMBL/GenBank/DDBJ whole genome shotgun (WGS) entry which is preliminary data.</text>
</comment>
<keyword evidence="5" id="KW-0408">Iron</keyword>
<keyword evidence="3" id="KW-0479">Metal-binding</keyword>
<keyword evidence="2" id="KW-0349">Heme</keyword>
<evidence type="ECO:0000256" key="5">
    <source>
        <dbReference type="ARBA" id="ARBA00023004"/>
    </source>
</evidence>
<sequence>MPYREQIPIDKGFDNTLAMLKDGYLYISNRRKRFGRDMFETRLLGGQKTVCIAGEEAVKIFYDESKFKRNGAAPKRLRQTLFGEKSIQTIDDSSHKHRKQLFLSLMTEERLQDVVRIFREEWTSTLDVWIHKEKIVLYDEVTNILATTACKWAGVPLPQKDIAIRARQLEALFDSAGSVGPRHWKGRQARNTLEMWLQKIVEDVRKGNLDAPEETALHRMTWFRDTHGELLNPEVVAVEILNIIRPIVAITIYIVFVALSLVENPKEKDRLSNAGEDVYEMFVQEVRRYYPFFPCAVARVREDFLWKGHDFKKGNLVLLDIYGTNHHPDIWKNPDQFNPERFKDRAENLYDLIPQGGGEYAKGHRCPGEVLTIEIMKTSLNLLVNHMDYNVPDQNLSYSMRRMPSLPKSRFIMNQVKKI</sequence>
<accession>A0ABR5MJ17</accession>
<name>A0ABR5MJ17_9BACI</name>
<dbReference type="PANTHER" id="PTHR24302">
    <property type="entry name" value="CYTOCHROME P450 FAMILY 3"/>
    <property type="match status" value="1"/>
</dbReference>